<dbReference type="InterPro" id="IPR013126">
    <property type="entry name" value="Hsp_70_fam"/>
</dbReference>
<dbReference type="EC" id="3.6.4.10" evidence="5"/>
<evidence type="ECO:0000313" key="5">
    <source>
        <dbReference type="EMBL" id="CAC5424710.1"/>
    </source>
</evidence>
<gene>
    <name evidence="5" type="ORF">MCOR_56587</name>
</gene>
<keyword evidence="5" id="KW-0378">Hydrolase</keyword>
<dbReference type="Gene3D" id="2.60.34.10">
    <property type="entry name" value="Substrate Binding Domain Of DNAk, Chain A, domain 1"/>
    <property type="match status" value="1"/>
</dbReference>
<dbReference type="PRINTS" id="PR00301">
    <property type="entry name" value="HEATSHOCK70"/>
</dbReference>
<reference evidence="5 6" key="1">
    <citation type="submission" date="2020-06" db="EMBL/GenBank/DDBJ databases">
        <authorList>
            <person name="Li R."/>
            <person name="Bekaert M."/>
        </authorList>
    </citation>
    <scope>NUCLEOTIDE SEQUENCE [LARGE SCALE GENOMIC DNA]</scope>
    <source>
        <strain evidence="6">wild</strain>
    </source>
</reference>
<dbReference type="AlphaFoldDB" id="A0A6J8EW57"/>
<dbReference type="GO" id="GO:0016787">
    <property type="term" value="F:hydrolase activity"/>
    <property type="evidence" value="ECO:0007669"/>
    <property type="project" value="UniProtKB-KW"/>
</dbReference>
<dbReference type="Pfam" id="PF00012">
    <property type="entry name" value="HSP70"/>
    <property type="match status" value="1"/>
</dbReference>
<accession>A0A6J8EW57</accession>
<keyword evidence="3" id="KW-0067">ATP-binding</keyword>
<keyword evidence="2" id="KW-0547">Nucleotide-binding</keyword>
<dbReference type="Gene3D" id="3.90.640.10">
    <property type="entry name" value="Actin, Chain A, domain 4"/>
    <property type="match status" value="1"/>
</dbReference>
<protein>
    <submittedName>
        <fullName evidence="5">HSPA5</fullName>
        <ecNumber evidence="5">3.6.4.10</ecNumber>
    </submittedName>
</protein>
<evidence type="ECO:0000256" key="2">
    <source>
        <dbReference type="ARBA" id="ARBA00022741"/>
    </source>
</evidence>
<keyword evidence="6" id="KW-1185">Reference proteome</keyword>
<dbReference type="InterPro" id="IPR029047">
    <property type="entry name" value="HSP70_peptide-bd_sf"/>
</dbReference>
<evidence type="ECO:0000256" key="3">
    <source>
        <dbReference type="ARBA" id="ARBA00022840"/>
    </source>
</evidence>
<evidence type="ECO:0000256" key="4">
    <source>
        <dbReference type="SAM" id="MobiDB-lite"/>
    </source>
</evidence>
<dbReference type="OrthoDB" id="2401965at2759"/>
<evidence type="ECO:0000313" key="6">
    <source>
        <dbReference type="Proteomes" id="UP000507470"/>
    </source>
</evidence>
<dbReference type="GO" id="GO:0140662">
    <property type="term" value="F:ATP-dependent protein folding chaperone"/>
    <property type="evidence" value="ECO:0007669"/>
    <property type="project" value="InterPro"/>
</dbReference>
<dbReference type="PANTHER" id="PTHR19375">
    <property type="entry name" value="HEAT SHOCK PROTEIN 70KDA"/>
    <property type="match status" value="1"/>
</dbReference>
<dbReference type="Proteomes" id="UP000507470">
    <property type="component" value="Unassembled WGS sequence"/>
</dbReference>
<organism evidence="5 6">
    <name type="scientific">Mytilus coruscus</name>
    <name type="common">Sea mussel</name>
    <dbReference type="NCBI Taxonomy" id="42192"/>
    <lineage>
        <taxon>Eukaryota</taxon>
        <taxon>Metazoa</taxon>
        <taxon>Spiralia</taxon>
        <taxon>Lophotrochozoa</taxon>
        <taxon>Mollusca</taxon>
        <taxon>Bivalvia</taxon>
        <taxon>Autobranchia</taxon>
        <taxon>Pteriomorphia</taxon>
        <taxon>Mytilida</taxon>
        <taxon>Mytiloidea</taxon>
        <taxon>Mytilidae</taxon>
        <taxon>Mytilinae</taxon>
        <taxon>Mytilus</taxon>
    </lineage>
</organism>
<feature type="compositionally biased region" description="Basic and acidic residues" evidence="4">
    <location>
        <begin position="1"/>
        <end position="10"/>
    </location>
</feature>
<dbReference type="EMBL" id="CACVKT020010052">
    <property type="protein sequence ID" value="CAC5424710.1"/>
    <property type="molecule type" value="Genomic_DNA"/>
</dbReference>
<name>A0A6J8EW57_MYTCO</name>
<dbReference type="InterPro" id="IPR043129">
    <property type="entry name" value="ATPase_NBD"/>
</dbReference>
<sequence>MPRRNSDVKLKKPSHPLTKPEIESLFDGNDFSETLSRAKSEELNIDLFKSTMKPVQKVLDDANMKKSDIDEVVLVGDSTRIPKVKQLLKEYFNGKEPNRGFNPDEAVAFGAAVQGGILSGEEETWKLLLMDVNPLTLGIETVAADNQNAVTIQIFEGERTMTKDNDIFGKFDLTGIPPAPRGIPQIEVTFAIDAYGILEVSTEDKGTGKKNNIVIQKDTNRLSQQDIDRMINDAETFADEDKAIKEKEVAKNKLESLTYNLKNQIGDKEK</sequence>
<comment type="similarity">
    <text evidence="1">Belongs to the heat shock protein 70 family.</text>
</comment>
<dbReference type="Gene3D" id="3.30.420.40">
    <property type="match status" value="2"/>
</dbReference>
<dbReference type="SUPFAM" id="SSF53067">
    <property type="entry name" value="Actin-like ATPase domain"/>
    <property type="match status" value="1"/>
</dbReference>
<evidence type="ECO:0000256" key="1">
    <source>
        <dbReference type="ARBA" id="ARBA00007381"/>
    </source>
</evidence>
<proteinExistence type="inferred from homology"/>
<dbReference type="SUPFAM" id="SSF100920">
    <property type="entry name" value="Heat shock protein 70kD (HSP70), peptide-binding domain"/>
    <property type="match status" value="1"/>
</dbReference>
<feature type="region of interest" description="Disordered" evidence="4">
    <location>
        <begin position="1"/>
        <end position="23"/>
    </location>
</feature>
<dbReference type="GO" id="GO:0005524">
    <property type="term" value="F:ATP binding"/>
    <property type="evidence" value="ECO:0007669"/>
    <property type="project" value="UniProtKB-KW"/>
</dbReference>